<dbReference type="PANTHER" id="PTHR45831:SF2">
    <property type="entry name" value="LD24721P"/>
    <property type="match status" value="1"/>
</dbReference>
<organism evidence="5 6">
    <name type="scientific">Gossypium anomalum</name>
    <dbReference type="NCBI Taxonomy" id="47600"/>
    <lineage>
        <taxon>Eukaryota</taxon>
        <taxon>Viridiplantae</taxon>
        <taxon>Streptophyta</taxon>
        <taxon>Embryophyta</taxon>
        <taxon>Tracheophyta</taxon>
        <taxon>Spermatophyta</taxon>
        <taxon>Magnoliopsida</taxon>
        <taxon>eudicotyledons</taxon>
        <taxon>Gunneridae</taxon>
        <taxon>Pentapetalae</taxon>
        <taxon>rosids</taxon>
        <taxon>malvids</taxon>
        <taxon>Malvales</taxon>
        <taxon>Malvaceae</taxon>
        <taxon>Malvoideae</taxon>
        <taxon>Gossypium</taxon>
    </lineage>
</organism>
<evidence type="ECO:0000256" key="4">
    <source>
        <dbReference type="SAM" id="MobiDB-lite"/>
    </source>
</evidence>
<dbReference type="InterPro" id="IPR013105">
    <property type="entry name" value="TPR_2"/>
</dbReference>
<reference evidence="5 6" key="1">
    <citation type="journal article" date="2021" name="bioRxiv">
        <title>The Gossypium anomalum genome as a resource for cotton improvement and evolutionary analysis of hybrid incompatibility.</title>
        <authorList>
            <person name="Grover C.E."/>
            <person name="Yuan D."/>
            <person name="Arick M.A."/>
            <person name="Miller E.R."/>
            <person name="Hu G."/>
            <person name="Peterson D.G."/>
            <person name="Wendel J.F."/>
            <person name="Udall J.A."/>
        </authorList>
    </citation>
    <scope>NUCLEOTIDE SEQUENCE [LARGE SCALE GENOMIC DNA]</scope>
    <source>
        <strain evidence="5">JFW-Udall</strain>
        <tissue evidence="5">Leaf</tissue>
    </source>
</reference>
<evidence type="ECO:0000256" key="3">
    <source>
        <dbReference type="PROSITE-ProRule" id="PRU00339"/>
    </source>
</evidence>
<dbReference type="Pfam" id="PF07719">
    <property type="entry name" value="TPR_2"/>
    <property type="match status" value="1"/>
</dbReference>
<feature type="compositionally biased region" description="Low complexity" evidence="4">
    <location>
        <begin position="340"/>
        <end position="365"/>
    </location>
</feature>
<dbReference type="GO" id="GO:0006620">
    <property type="term" value="P:post-translational protein targeting to endoplasmic reticulum membrane"/>
    <property type="evidence" value="ECO:0007669"/>
    <property type="project" value="TreeGrafter"/>
</dbReference>
<evidence type="ECO:0000256" key="2">
    <source>
        <dbReference type="ARBA" id="ARBA00022803"/>
    </source>
</evidence>
<dbReference type="OrthoDB" id="2423701at2759"/>
<comment type="caution">
    <text evidence="5">The sequence shown here is derived from an EMBL/GenBank/DDBJ whole genome shotgun (WGS) entry which is preliminary data.</text>
</comment>
<dbReference type="EMBL" id="JAHUZN010000005">
    <property type="protein sequence ID" value="KAG8493893.1"/>
    <property type="molecule type" value="Genomic_DNA"/>
</dbReference>
<proteinExistence type="predicted"/>
<dbReference type="Pfam" id="PF00515">
    <property type="entry name" value="TPR_1"/>
    <property type="match status" value="1"/>
</dbReference>
<dbReference type="AlphaFoldDB" id="A0A8J5YPA4"/>
<keyword evidence="6" id="KW-1185">Reference proteome</keyword>
<dbReference type="InterPro" id="IPR019734">
    <property type="entry name" value="TPR_rpt"/>
</dbReference>
<protein>
    <recommendedName>
        <fullName evidence="7">SGTA homodimerisation domain-containing protein</fullName>
    </recommendedName>
</protein>
<dbReference type="GO" id="GO:0016020">
    <property type="term" value="C:membrane"/>
    <property type="evidence" value="ECO:0007669"/>
    <property type="project" value="TreeGrafter"/>
</dbReference>
<name>A0A8J5YPA4_9ROSI</name>
<dbReference type="Proteomes" id="UP000701853">
    <property type="component" value="Chromosome 5"/>
</dbReference>
<dbReference type="Gene3D" id="1.25.40.10">
    <property type="entry name" value="Tetratricopeptide repeat domain"/>
    <property type="match status" value="1"/>
</dbReference>
<dbReference type="FunFam" id="1.25.40.10:FF:000330">
    <property type="entry name" value="Tetratricopeptide repeat (TPR)-like superfamily protein"/>
    <property type="match status" value="1"/>
</dbReference>
<dbReference type="InterPro" id="IPR047150">
    <property type="entry name" value="SGT"/>
</dbReference>
<accession>A0A8J5YPA4</accession>
<dbReference type="SMART" id="SM00028">
    <property type="entry name" value="TPR"/>
    <property type="match status" value="3"/>
</dbReference>
<feature type="region of interest" description="Disordered" evidence="4">
    <location>
        <begin position="392"/>
        <end position="415"/>
    </location>
</feature>
<dbReference type="GO" id="GO:0072380">
    <property type="term" value="C:TRC complex"/>
    <property type="evidence" value="ECO:0007669"/>
    <property type="project" value="TreeGrafter"/>
</dbReference>
<dbReference type="PANTHER" id="PTHR45831">
    <property type="entry name" value="LD24721P"/>
    <property type="match status" value="1"/>
</dbReference>
<keyword evidence="1" id="KW-0677">Repeat</keyword>
<dbReference type="SUPFAM" id="SSF48452">
    <property type="entry name" value="TPR-like"/>
    <property type="match status" value="1"/>
</dbReference>
<dbReference type="Gene3D" id="1.20.5.420">
    <property type="entry name" value="Immunoglobulin FC, subunit C"/>
    <property type="match status" value="1"/>
</dbReference>
<evidence type="ECO:0000313" key="6">
    <source>
        <dbReference type="Proteomes" id="UP000701853"/>
    </source>
</evidence>
<dbReference type="PROSITE" id="PS50005">
    <property type="entry name" value="TPR"/>
    <property type="match status" value="2"/>
</dbReference>
<keyword evidence="2 3" id="KW-0802">TPR repeat</keyword>
<evidence type="ECO:0000313" key="5">
    <source>
        <dbReference type="EMBL" id="KAG8493893.1"/>
    </source>
</evidence>
<feature type="repeat" description="TPR" evidence="3">
    <location>
        <begin position="247"/>
        <end position="280"/>
    </location>
</feature>
<dbReference type="GO" id="GO:0060090">
    <property type="term" value="F:molecular adaptor activity"/>
    <property type="evidence" value="ECO:0007669"/>
    <property type="project" value="TreeGrafter"/>
</dbReference>
<evidence type="ECO:0000256" key="1">
    <source>
        <dbReference type="ARBA" id="ARBA00022737"/>
    </source>
</evidence>
<feature type="repeat" description="TPR" evidence="3">
    <location>
        <begin position="281"/>
        <end position="315"/>
    </location>
</feature>
<feature type="region of interest" description="Disordered" evidence="4">
    <location>
        <begin position="331"/>
        <end position="373"/>
    </location>
</feature>
<gene>
    <name evidence="5" type="ORF">CXB51_011350</name>
</gene>
<evidence type="ECO:0008006" key="7">
    <source>
        <dbReference type="Google" id="ProtNLM"/>
    </source>
</evidence>
<dbReference type="InterPro" id="IPR011990">
    <property type="entry name" value="TPR-like_helical_dom_sf"/>
</dbReference>
<sequence>MGKLKSDSPLSRRIVRSFLDFLDSVEPGPGVDLEGLEVARECLVEVFKLDSASINYVKPDPLIDMFSSLDESEDKKIKSDLSHRGTSDNATASLSAHDIGDNWTKESQSTGVSKDELFGQFFAAIEKIHFLRAMPDGNDDPAQLDKATRLFEDAVNIVVPEISILDIVAYNIWMERTDWHFIFIIFLFSLDNFLQFMEMERSGCQAFDRKNLAETFKCQGNRTMQSKQYSDAIELYSIAVSLCDDNAVYYCNRAAAYTQIQKYNEAIRDCHKSIEIDPNYSKAYSRLGLAYYAQGNYADAIEKGFKKALQLDPNNQSVKENIQVAEQKLNDEQQRAEWDQGASSSQNNQGSNNQSSGSRSHGGSSPFTMPFDASSLPTEIASMLMNMASSAYQGQPSQNRQGEDDNINGSEEPGIRVGGNINLNFGEQMQIPEELTGAFRSVMEMFSGTPLHGNNQDTNGGSGSN</sequence>